<evidence type="ECO:0000256" key="1">
    <source>
        <dbReference type="SAM" id="SignalP"/>
    </source>
</evidence>
<comment type="caution">
    <text evidence="2">The sequence shown here is derived from an EMBL/GenBank/DDBJ whole genome shotgun (WGS) entry which is preliminary data.</text>
</comment>
<sequence>MLGLRGPRMAALGAALALASIAGCHGGVTSIKTLLDDPSRFDKTTVRVAGTVGASVGVMGYGGYQIDDGTGTLTIIAQGTGAPREGAKVGSEGEFRSAYTLGTQSGAVLLEKKRFTP</sequence>
<name>A0A538TTB6_UNCEI</name>
<gene>
    <name evidence="2" type="ORF">E6K78_06015</name>
</gene>
<organism evidence="2 3">
    <name type="scientific">Eiseniibacteriota bacterium</name>
    <dbReference type="NCBI Taxonomy" id="2212470"/>
    <lineage>
        <taxon>Bacteria</taxon>
        <taxon>Candidatus Eiseniibacteriota</taxon>
    </lineage>
</organism>
<feature type="chain" id="PRO_5021808372" evidence="1">
    <location>
        <begin position="20"/>
        <end position="117"/>
    </location>
</feature>
<dbReference type="EMBL" id="VBOY01000053">
    <property type="protein sequence ID" value="TMQ66835.1"/>
    <property type="molecule type" value="Genomic_DNA"/>
</dbReference>
<dbReference type="PROSITE" id="PS51257">
    <property type="entry name" value="PROKAR_LIPOPROTEIN"/>
    <property type="match status" value="1"/>
</dbReference>
<feature type="signal peptide" evidence="1">
    <location>
        <begin position="1"/>
        <end position="19"/>
    </location>
</feature>
<keyword evidence="1" id="KW-0732">Signal</keyword>
<accession>A0A538TTB6</accession>
<protein>
    <submittedName>
        <fullName evidence="2">Uncharacterized protein</fullName>
    </submittedName>
</protein>
<evidence type="ECO:0000313" key="3">
    <source>
        <dbReference type="Proteomes" id="UP000316609"/>
    </source>
</evidence>
<dbReference type="Proteomes" id="UP000316609">
    <property type="component" value="Unassembled WGS sequence"/>
</dbReference>
<proteinExistence type="predicted"/>
<reference evidence="2 3" key="1">
    <citation type="journal article" date="2019" name="Nat. Microbiol.">
        <title>Mediterranean grassland soil C-N compound turnover is dependent on rainfall and depth, and is mediated by genomically divergent microorganisms.</title>
        <authorList>
            <person name="Diamond S."/>
            <person name="Andeer P.F."/>
            <person name="Li Z."/>
            <person name="Crits-Christoph A."/>
            <person name="Burstein D."/>
            <person name="Anantharaman K."/>
            <person name="Lane K.R."/>
            <person name="Thomas B.C."/>
            <person name="Pan C."/>
            <person name="Northen T.R."/>
            <person name="Banfield J.F."/>
        </authorList>
    </citation>
    <scope>NUCLEOTIDE SEQUENCE [LARGE SCALE GENOMIC DNA]</scope>
    <source>
        <strain evidence="2">WS_8</strain>
    </source>
</reference>
<dbReference type="AlphaFoldDB" id="A0A538TTB6"/>
<evidence type="ECO:0000313" key="2">
    <source>
        <dbReference type="EMBL" id="TMQ66835.1"/>
    </source>
</evidence>